<evidence type="ECO:0000313" key="1">
    <source>
        <dbReference type="EMBL" id="NJB68527.1"/>
    </source>
</evidence>
<keyword evidence="2" id="KW-1185">Reference proteome</keyword>
<dbReference type="NCBIfam" id="NF045672">
    <property type="entry name" value="MCP_gp7_epsi_15"/>
    <property type="match status" value="1"/>
</dbReference>
<dbReference type="RefSeq" id="WP_209280160.1">
    <property type="nucleotide sequence ID" value="NZ_JAATJA010000002.1"/>
</dbReference>
<name>A0A846QMW3_9BACT</name>
<reference evidence="1 2" key="1">
    <citation type="submission" date="2020-03" db="EMBL/GenBank/DDBJ databases">
        <title>Genomic Encyclopedia of Type Strains, Phase IV (KMG-IV): sequencing the most valuable type-strain genomes for metagenomic binning, comparative biology and taxonomic classification.</title>
        <authorList>
            <person name="Goeker M."/>
        </authorList>
    </citation>
    <scope>NUCLEOTIDE SEQUENCE [LARGE SCALE GENOMIC DNA]</scope>
    <source>
        <strain evidence="1 2">DSM 24233</strain>
    </source>
</reference>
<dbReference type="EMBL" id="JAATJA010000002">
    <property type="protein sequence ID" value="NJB68527.1"/>
    <property type="molecule type" value="Genomic_DNA"/>
</dbReference>
<accession>A0A846QMW3</accession>
<gene>
    <name evidence="1" type="ORF">GGQ74_002200</name>
</gene>
<dbReference type="Proteomes" id="UP000580856">
    <property type="component" value="Unassembled WGS sequence"/>
</dbReference>
<dbReference type="AlphaFoldDB" id="A0A846QMW3"/>
<sequence length="304" mass="33121">MSITGTLREISAAYAKKQPQQVDWLTGETPVLDVIPFEEASHALWNVYEEISEVSGGGFVDMDAPLDAIDVDSRLRKVDLSIMGARMFCPEDKARAFGGRDKYFAKKTPKALRKLGADAEKAILYRNLRQYALDGDAVIDAGGHDDGCWSILAVRFVPGETIGLYSPGGFTQGGLLNVSAINGGGLYENEQGVLGYGIRFKGYFGMQIANPHTVAALVNVTPDAHPTPVMVDNLLDMVRAQKDTYLFCHRKVLSILAESGKGAAFQMAPGDRNVDRRIAEWNGVPIVTSYNFLDATEKSVAVKR</sequence>
<dbReference type="InterPro" id="IPR048813">
    <property type="entry name" value="GP7-like"/>
</dbReference>
<comment type="caution">
    <text evidence="1">The sequence shown here is derived from an EMBL/GenBank/DDBJ whole genome shotgun (WGS) entry which is preliminary data.</text>
</comment>
<protein>
    <submittedName>
        <fullName evidence="1">Uncharacterized protein</fullName>
    </submittedName>
</protein>
<organism evidence="1 2">
    <name type="scientific">Desulfobaculum xiamenense</name>
    <dbReference type="NCBI Taxonomy" id="995050"/>
    <lineage>
        <taxon>Bacteria</taxon>
        <taxon>Pseudomonadati</taxon>
        <taxon>Thermodesulfobacteriota</taxon>
        <taxon>Desulfovibrionia</taxon>
        <taxon>Desulfovibrionales</taxon>
        <taxon>Desulfovibrionaceae</taxon>
        <taxon>Desulfobaculum</taxon>
    </lineage>
</organism>
<proteinExistence type="predicted"/>
<evidence type="ECO:0000313" key="2">
    <source>
        <dbReference type="Proteomes" id="UP000580856"/>
    </source>
</evidence>